<name>A0A8H6ZDW3_9AGAR</name>
<keyword evidence="5" id="KW-0677">Repeat</keyword>
<evidence type="ECO:0000313" key="11">
    <source>
        <dbReference type="Proteomes" id="UP000623467"/>
    </source>
</evidence>
<evidence type="ECO:0000256" key="6">
    <source>
        <dbReference type="ARBA" id="ARBA00022803"/>
    </source>
</evidence>
<evidence type="ECO:0000256" key="3">
    <source>
        <dbReference type="ARBA" id="ARBA00022443"/>
    </source>
</evidence>
<feature type="compositionally biased region" description="Acidic residues" evidence="8">
    <location>
        <begin position="355"/>
        <end position="364"/>
    </location>
</feature>
<dbReference type="InterPro" id="IPR053793">
    <property type="entry name" value="PB1-like"/>
</dbReference>
<dbReference type="InterPro" id="IPR019734">
    <property type="entry name" value="TPR_rpt"/>
</dbReference>
<dbReference type="PANTHER" id="PTHR15175">
    <property type="entry name" value="NEUTROPHIL CYTOSOLIC FACTOR 2, NEUTROPHIL NADPH OXIDASE FACTOR 2"/>
    <property type="match status" value="1"/>
</dbReference>
<evidence type="ECO:0000256" key="4">
    <source>
        <dbReference type="ARBA" id="ARBA00022490"/>
    </source>
</evidence>
<dbReference type="Gene3D" id="3.10.20.90">
    <property type="entry name" value="Phosphatidylinositol 3-kinase Catalytic Subunit, Chain A, domain 1"/>
    <property type="match status" value="1"/>
</dbReference>
<feature type="repeat" description="TPR" evidence="7">
    <location>
        <begin position="36"/>
        <end position="69"/>
    </location>
</feature>
<evidence type="ECO:0000313" key="10">
    <source>
        <dbReference type="EMBL" id="KAF7375887.1"/>
    </source>
</evidence>
<feature type="compositionally biased region" description="Basic residues" evidence="8">
    <location>
        <begin position="395"/>
        <end position="409"/>
    </location>
</feature>
<dbReference type="Pfam" id="PF00564">
    <property type="entry name" value="PB1"/>
    <property type="match status" value="1"/>
</dbReference>
<dbReference type="FunFam" id="1.25.40.10:FF:000017">
    <property type="entry name" value="NADPH oxidase regulator NoxR"/>
    <property type="match status" value="1"/>
</dbReference>
<dbReference type="AlphaFoldDB" id="A0A8H6ZDW3"/>
<dbReference type="GO" id="GO:0005737">
    <property type="term" value="C:cytoplasm"/>
    <property type="evidence" value="ECO:0007669"/>
    <property type="project" value="UniProtKB-SubCell"/>
</dbReference>
<dbReference type="SUPFAM" id="SSF48452">
    <property type="entry name" value="TPR-like"/>
    <property type="match status" value="1"/>
</dbReference>
<dbReference type="SMART" id="SM00028">
    <property type="entry name" value="TPR"/>
    <property type="match status" value="3"/>
</dbReference>
<evidence type="ECO:0000256" key="8">
    <source>
        <dbReference type="SAM" id="MobiDB-lite"/>
    </source>
</evidence>
<feature type="compositionally biased region" description="Basic and acidic residues" evidence="8">
    <location>
        <begin position="338"/>
        <end position="347"/>
    </location>
</feature>
<feature type="compositionally biased region" description="Polar residues" evidence="8">
    <location>
        <begin position="275"/>
        <end position="303"/>
    </location>
</feature>
<evidence type="ECO:0000256" key="2">
    <source>
        <dbReference type="ARBA" id="ARBA00008051"/>
    </source>
</evidence>
<dbReference type="PROSITE" id="PS51745">
    <property type="entry name" value="PB1"/>
    <property type="match status" value="1"/>
</dbReference>
<proteinExistence type="inferred from homology"/>
<dbReference type="InterPro" id="IPR000270">
    <property type="entry name" value="PB1_dom"/>
</dbReference>
<dbReference type="Gene3D" id="1.25.40.10">
    <property type="entry name" value="Tetratricopeptide repeat domain"/>
    <property type="match status" value="1"/>
</dbReference>
<accession>A0A8H6ZDW3</accession>
<feature type="compositionally biased region" description="Polar residues" evidence="8">
    <location>
        <begin position="372"/>
        <end position="394"/>
    </location>
</feature>
<keyword evidence="4" id="KW-0963">Cytoplasm</keyword>
<dbReference type="PROSITE" id="PS50005">
    <property type="entry name" value="TPR"/>
    <property type="match status" value="1"/>
</dbReference>
<feature type="domain" description="PB1" evidence="9">
    <location>
        <begin position="429"/>
        <end position="512"/>
    </location>
</feature>
<dbReference type="EMBL" id="JACAZH010000001">
    <property type="protein sequence ID" value="KAF7375887.1"/>
    <property type="molecule type" value="Genomic_DNA"/>
</dbReference>
<dbReference type="Proteomes" id="UP000623467">
    <property type="component" value="Unassembled WGS sequence"/>
</dbReference>
<dbReference type="SMART" id="SM00666">
    <property type="entry name" value="PB1"/>
    <property type="match status" value="1"/>
</dbReference>
<keyword evidence="3" id="KW-0728">SH3 domain</keyword>
<comment type="subcellular location">
    <subcellularLocation>
        <location evidence="1">Cytoplasm</location>
    </subcellularLocation>
</comment>
<evidence type="ECO:0000256" key="7">
    <source>
        <dbReference type="PROSITE-ProRule" id="PRU00339"/>
    </source>
</evidence>
<evidence type="ECO:0000256" key="1">
    <source>
        <dbReference type="ARBA" id="ARBA00004496"/>
    </source>
</evidence>
<dbReference type="Pfam" id="PF13181">
    <property type="entry name" value="TPR_8"/>
    <property type="match status" value="1"/>
</dbReference>
<comment type="caution">
    <text evidence="10">The sequence shown here is derived from an EMBL/GenBank/DDBJ whole genome shotgun (WGS) entry which is preliminary data.</text>
</comment>
<reference evidence="10" key="1">
    <citation type="submission" date="2020-05" db="EMBL/GenBank/DDBJ databases">
        <title>Mycena genomes resolve the evolution of fungal bioluminescence.</title>
        <authorList>
            <person name="Tsai I.J."/>
        </authorList>
    </citation>
    <scope>NUCLEOTIDE SEQUENCE</scope>
    <source>
        <strain evidence="10">160909Yilan</strain>
    </source>
</reference>
<keyword evidence="6 7" id="KW-0802">TPR repeat</keyword>
<keyword evidence="11" id="KW-1185">Reference proteome</keyword>
<gene>
    <name evidence="10" type="ORF">MSAN_00003100</name>
</gene>
<comment type="similarity">
    <text evidence="2">Belongs to the NCF2/NOXA1 family.</text>
</comment>
<dbReference type="OrthoDB" id="9450131at2759"/>
<dbReference type="PANTHER" id="PTHR15175:SF0">
    <property type="entry name" value="SH3 DOMAIN-CONTAINING PROTEIN C23A1.17"/>
    <property type="match status" value="1"/>
</dbReference>
<protein>
    <submittedName>
        <fullName evidence="10">P-type phospholipid transporter</fullName>
    </submittedName>
</protein>
<evidence type="ECO:0000259" key="9">
    <source>
        <dbReference type="PROSITE" id="PS51745"/>
    </source>
</evidence>
<organism evidence="10 11">
    <name type="scientific">Mycena sanguinolenta</name>
    <dbReference type="NCBI Taxonomy" id="230812"/>
    <lineage>
        <taxon>Eukaryota</taxon>
        <taxon>Fungi</taxon>
        <taxon>Dikarya</taxon>
        <taxon>Basidiomycota</taxon>
        <taxon>Agaricomycotina</taxon>
        <taxon>Agaricomycetes</taxon>
        <taxon>Agaricomycetidae</taxon>
        <taxon>Agaricales</taxon>
        <taxon>Marasmiineae</taxon>
        <taxon>Mycenaceae</taxon>
        <taxon>Mycena</taxon>
    </lineage>
</organism>
<dbReference type="InterPro" id="IPR011990">
    <property type="entry name" value="TPR-like_helical_dom_sf"/>
</dbReference>
<dbReference type="InterPro" id="IPR051864">
    <property type="entry name" value="NCF2_NOXA1"/>
</dbReference>
<feature type="region of interest" description="Disordered" evidence="8">
    <location>
        <begin position="235"/>
        <end position="417"/>
    </location>
</feature>
<dbReference type="SUPFAM" id="SSF54277">
    <property type="entry name" value="CAD &amp; PB1 domains"/>
    <property type="match status" value="1"/>
</dbReference>
<evidence type="ECO:0000256" key="5">
    <source>
        <dbReference type="ARBA" id="ARBA00022737"/>
    </source>
</evidence>
<sequence>MSLREELEIWVAALEAYDQNEFEKALDLFSGIADQARILTNMGLIYATLGDHEAAVERFFEATTLDSYLAIAYFQSGVSNFLLERYDLAYKNFEETLLYLRGNQAINYEQLGLNFKLFLAEALFNQGLCLIRMGRIKEGLADMEEARRAKANDEHNVIDDAIAYRGESYTVFSIPAGILYRPSGTKVKNLKPLDYLGKAILVAGSDANDTTVGFSGIDRLQRGLTPTGAFIDAETRLARSNTGAPRNKEDGAAPPSRSKTTLNAVSKPVGGDSDSAPTKSLSTGPTRSNTILNTSRALPTTQVGGPERNISMRRAGSPPSGNKPLPGTRGPVPPPPVEAKERGEDPSRLTAIYDDYLDPYDDEPTPDRVAPSASSNANVTRNPPTSNYAQNSYGTRRRVTRRNTARRNQKAYEDEEGYASGDDLDELSIIRVRVHHNDDVRGMTLSPETLFEEFIDIMTTRFGKKLTLKFTDEDGFKVSLKDQLDYDLALETARENSKGKPEGKLEIWCLDA</sequence>